<evidence type="ECO:0000259" key="12">
    <source>
        <dbReference type="PROSITE" id="PS50835"/>
    </source>
</evidence>
<name>A0A669F6X0_ORENI</name>
<reference evidence="14" key="1">
    <citation type="submission" date="2012-01" db="EMBL/GenBank/DDBJ databases">
        <title>The Genome Sequence of Oreochromis niloticus (Nile Tilapia).</title>
        <authorList>
            <consortium name="Broad Institute Genome Assembly Team"/>
            <consortium name="Broad Institute Sequencing Platform"/>
            <person name="Di Palma F."/>
            <person name="Johnson J."/>
            <person name="Lander E.S."/>
            <person name="Lindblad-Toh K."/>
        </authorList>
    </citation>
    <scope>NUCLEOTIDE SEQUENCE [LARGE SCALE GENOMIC DNA]</scope>
</reference>
<dbReference type="Gene3D" id="2.60.40.10">
    <property type="entry name" value="Immunoglobulins"/>
    <property type="match status" value="4"/>
</dbReference>
<evidence type="ECO:0000256" key="9">
    <source>
        <dbReference type="ARBA" id="ARBA00023180"/>
    </source>
</evidence>
<dbReference type="GO" id="GO:0071222">
    <property type="term" value="P:cellular response to lipopolysaccharide"/>
    <property type="evidence" value="ECO:0007669"/>
    <property type="project" value="TreeGrafter"/>
</dbReference>
<dbReference type="InterPro" id="IPR051713">
    <property type="entry name" value="T-cell_Activation_Regulation"/>
</dbReference>
<evidence type="ECO:0000256" key="6">
    <source>
        <dbReference type="ARBA" id="ARBA00023136"/>
    </source>
</evidence>
<feature type="region of interest" description="Disordered" evidence="11">
    <location>
        <begin position="390"/>
        <end position="412"/>
    </location>
</feature>
<dbReference type="GeneTree" id="ENSGT00990000203878"/>
<dbReference type="InterPro" id="IPR007110">
    <property type="entry name" value="Ig-like_dom"/>
</dbReference>
<evidence type="ECO:0000256" key="1">
    <source>
        <dbReference type="ARBA" id="ARBA00004251"/>
    </source>
</evidence>
<keyword evidence="7" id="KW-1015">Disulfide bond</keyword>
<dbReference type="GO" id="GO:0006955">
    <property type="term" value="P:immune response"/>
    <property type="evidence" value="ECO:0007669"/>
    <property type="project" value="TreeGrafter"/>
</dbReference>
<dbReference type="SUPFAM" id="SSF48726">
    <property type="entry name" value="Immunoglobulin"/>
    <property type="match status" value="3"/>
</dbReference>
<keyword evidence="14" id="KW-1185">Reference proteome</keyword>
<evidence type="ECO:0000256" key="2">
    <source>
        <dbReference type="ARBA" id="ARBA00022475"/>
    </source>
</evidence>
<feature type="compositionally biased region" description="Basic and acidic residues" evidence="11">
    <location>
        <begin position="212"/>
        <end position="231"/>
    </location>
</feature>
<reference evidence="13" key="3">
    <citation type="submission" date="2025-09" db="UniProtKB">
        <authorList>
            <consortium name="Ensembl"/>
        </authorList>
    </citation>
    <scope>IDENTIFICATION</scope>
</reference>
<evidence type="ECO:0000313" key="14">
    <source>
        <dbReference type="Proteomes" id="UP000005207"/>
    </source>
</evidence>
<dbReference type="Pfam" id="PF07686">
    <property type="entry name" value="V-set"/>
    <property type="match status" value="1"/>
</dbReference>
<dbReference type="GO" id="GO:0009897">
    <property type="term" value="C:external side of plasma membrane"/>
    <property type="evidence" value="ECO:0007669"/>
    <property type="project" value="TreeGrafter"/>
</dbReference>
<dbReference type="Ensembl" id="ENSONIT00000061153.1">
    <property type="protein sequence ID" value="ENSONIP00000078758.1"/>
    <property type="gene ID" value="ENSONIG00000029553.1"/>
</dbReference>
<dbReference type="InterPro" id="IPR013106">
    <property type="entry name" value="Ig_V-set"/>
</dbReference>
<keyword evidence="4" id="KW-0732">Signal</keyword>
<feature type="compositionally biased region" description="Polar residues" evidence="11">
    <location>
        <begin position="390"/>
        <end position="402"/>
    </location>
</feature>
<evidence type="ECO:0000256" key="11">
    <source>
        <dbReference type="SAM" id="MobiDB-lite"/>
    </source>
</evidence>
<feature type="region of interest" description="Disordered" evidence="11">
    <location>
        <begin position="202"/>
        <end position="231"/>
    </location>
</feature>
<evidence type="ECO:0000256" key="7">
    <source>
        <dbReference type="ARBA" id="ARBA00023157"/>
    </source>
</evidence>
<evidence type="ECO:0000256" key="10">
    <source>
        <dbReference type="ARBA" id="ARBA00023319"/>
    </source>
</evidence>
<feature type="domain" description="Ig-like" evidence="12">
    <location>
        <begin position="42"/>
        <end position="156"/>
    </location>
</feature>
<proteinExistence type="predicted"/>
<dbReference type="InterPro" id="IPR036179">
    <property type="entry name" value="Ig-like_dom_sf"/>
</dbReference>
<dbReference type="PROSITE" id="PS50835">
    <property type="entry name" value="IG_LIKE"/>
    <property type="match status" value="2"/>
</dbReference>
<evidence type="ECO:0000256" key="4">
    <source>
        <dbReference type="ARBA" id="ARBA00022729"/>
    </source>
</evidence>
<dbReference type="GO" id="GO:0031295">
    <property type="term" value="P:T cell costimulation"/>
    <property type="evidence" value="ECO:0007669"/>
    <property type="project" value="TreeGrafter"/>
</dbReference>
<evidence type="ECO:0000256" key="3">
    <source>
        <dbReference type="ARBA" id="ARBA00022692"/>
    </source>
</evidence>
<accession>A0A669F6X0</accession>
<evidence type="ECO:0000256" key="8">
    <source>
        <dbReference type="ARBA" id="ARBA00023170"/>
    </source>
</evidence>
<reference evidence="13" key="2">
    <citation type="submission" date="2025-08" db="UniProtKB">
        <authorList>
            <consortium name="Ensembl"/>
        </authorList>
    </citation>
    <scope>IDENTIFICATION</scope>
</reference>
<comment type="subcellular location">
    <subcellularLocation>
        <location evidence="1">Cell membrane</location>
        <topology evidence="1">Single-pass type I membrane protein</topology>
    </subcellularLocation>
</comment>
<keyword evidence="8" id="KW-0675">Receptor</keyword>
<keyword evidence="10" id="KW-0393">Immunoglobulin domain</keyword>
<keyword evidence="2" id="KW-1003">Cell membrane</keyword>
<dbReference type="PANTHER" id="PTHR25466">
    <property type="entry name" value="T-LYMPHOCYTE ACTIVATION ANTIGEN"/>
    <property type="match status" value="1"/>
</dbReference>
<dbReference type="InterPro" id="IPR013783">
    <property type="entry name" value="Ig-like_fold"/>
</dbReference>
<dbReference type="PANTHER" id="PTHR25466:SF14">
    <property type="entry name" value="BUTYROPHILIN SUBFAMILY 2 MEMBER A2-LIKE-RELATED"/>
    <property type="match status" value="1"/>
</dbReference>
<evidence type="ECO:0000256" key="5">
    <source>
        <dbReference type="ARBA" id="ARBA00022989"/>
    </source>
</evidence>
<dbReference type="SMART" id="SM00409">
    <property type="entry name" value="IG"/>
    <property type="match status" value="3"/>
</dbReference>
<keyword evidence="3" id="KW-0812">Transmembrane</keyword>
<dbReference type="GO" id="GO:0042130">
    <property type="term" value="P:negative regulation of T cell proliferation"/>
    <property type="evidence" value="ECO:0007669"/>
    <property type="project" value="TreeGrafter"/>
</dbReference>
<dbReference type="AlphaFoldDB" id="A0A669F6X0"/>
<dbReference type="Proteomes" id="UP000005207">
    <property type="component" value="Linkage group LG3"/>
</dbReference>
<dbReference type="InterPro" id="IPR003599">
    <property type="entry name" value="Ig_sub"/>
</dbReference>
<feature type="domain" description="Ig-like" evidence="12">
    <location>
        <begin position="242"/>
        <end position="372"/>
    </location>
</feature>
<dbReference type="GO" id="GO:0042102">
    <property type="term" value="P:positive regulation of T cell proliferation"/>
    <property type="evidence" value="ECO:0007669"/>
    <property type="project" value="TreeGrafter"/>
</dbReference>
<keyword evidence="5" id="KW-1133">Transmembrane helix</keyword>
<sequence>MMRKNLQIAVDLSLTLKYPTNRDTNTYTCTVYDRGENILKKKQVKLYVRVPLVEVEEGVESVQLPCKTKLHLPKDSKVEWTCIYIRTTKVHVYENGSDQLEEQDHFYRDRTKMNEDLLKTGDLSLTLKYPTDRDNEVYTCTVYSREGNILLKREVRLRVKVCQVEVEEGAESVQLPFKTTENLPEDAEVEWWRYEPEPPKTVHKYQTGFDQPDARDQSYRERNEMRDDSLKNGDLSLTLNYPTDRDSGKYICRVESKRIKRKKTVLLRVMNCLLEVDPGAESVQLPFITTQNLPEDAKVVWRRIDPEPSVLVHMYKNGSDQHEEQDQRYRDRTKMNKDLLKTGDLSLTLKHPTERDSGEYICNVCSKEKSISRETTVLLKVKGRVQVQDQTGDIRNRSSSIDPTPLMADQSV</sequence>
<organism evidence="13 14">
    <name type="scientific">Oreochromis niloticus</name>
    <name type="common">Nile tilapia</name>
    <name type="synonym">Tilapia nilotica</name>
    <dbReference type="NCBI Taxonomy" id="8128"/>
    <lineage>
        <taxon>Eukaryota</taxon>
        <taxon>Metazoa</taxon>
        <taxon>Chordata</taxon>
        <taxon>Craniata</taxon>
        <taxon>Vertebrata</taxon>
        <taxon>Euteleostomi</taxon>
        <taxon>Actinopterygii</taxon>
        <taxon>Neopterygii</taxon>
        <taxon>Teleostei</taxon>
        <taxon>Neoteleostei</taxon>
        <taxon>Acanthomorphata</taxon>
        <taxon>Ovalentaria</taxon>
        <taxon>Cichlomorphae</taxon>
        <taxon>Cichliformes</taxon>
        <taxon>Cichlidae</taxon>
        <taxon>African cichlids</taxon>
        <taxon>Pseudocrenilabrinae</taxon>
        <taxon>Oreochromini</taxon>
        <taxon>Oreochromis</taxon>
    </lineage>
</organism>
<keyword evidence="6" id="KW-0472">Membrane</keyword>
<protein>
    <recommendedName>
        <fullName evidence="12">Ig-like domain-containing protein</fullName>
    </recommendedName>
</protein>
<dbReference type="GO" id="GO:0007166">
    <property type="term" value="P:cell surface receptor signaling pathway"/>
    <property type="evidence" value="ECO:0007669"/>
    <property type="project" value="TreeGrafter"/>
</dbReference>
<keyword evidence="9" id="KW-0325">Glycoprotein</keyword>
<evidence type="ECO:0000313" key="13">
    <source>
        <dbReference type="Ensembl" id="ENSONIP00000078758.1"/>
    </source>
</evidence>